<feature type="compositionally biased region" description="Polar residues" evidence="1">
    <location>
        <begin position="107"/>
        <end position="117"/>
    </location>
</feature>
<dbReference type="AlphaFoldDB" id="A0A2N9FKI5"/>
<accession>A0A2N9FKI5</accession>
<protein>
    <submittedName>
        <fullName evidence="2">Uncharacterized protein</fullName>
    </submittedName>
</protein>
<evidence type="ECO:0000256" key="1">
    <source>
        <dbReference type="SAM" id="MobiDB-lite"/>
    </source>
</evidence>
<sequence length="117" mass="13415">MEHGPGVIVFVLVESMGERSEWVEEEDLRGVKVLKVWVLRNLVLLKAKAKGFLRVERDEVVVVRVVRLRAAMVSVSLFGNTESPKERAQKRLEERERKWGEKERGPSNGNKIGTYVN</sequence>
<organism evidence="2">
    <name type="scientific">Fagus sylvatica</name>
    <name type="common">Beechnut</name>
    <dbReference type="NCBI Taxonomy" id="28930"/>
    <lineage>
        <taxon>Eukaryota</taxon>
        <taxon>Viridiplantae</taxon>
        <taxon>Streptophyta</taxon>
        <taxon>Embryophyta</taxon>
        <taxon>Tracheophyta</taxon>
        <taxon>Spermatophyta</taxon>
        <taxon>Magnoliopsida</taxon>
        <taxon>eudicotyledons</taxon>
        <taxon>Gunneridae</taxon>
        <taxon>Pentapetalae</taxon>
        <taxon>rosids</taxon>
        <taxon>fabids</taxon>
        <taxon>Fagales</taxon>
        <taxon>Fagaceae</taxon>
        <taxon>Fagus</taxon>
    </lineage>
</organism>
<proteinExistence type="predicted"/>
<gene>
    <name evidence="2" type="ORF">FSB_LOCUS15126</name>
</gene>
<evidence type="ECO:0000313" key="2">
    <source>
        <dbReference type="EMBL" id="SPC87244.1"/>
    </source>
</evidence>
<reference evidence="2" key="1">
    <citation type="submission" date="2018-02" db="EMBL/GenBank/DDBJ databases">
        <authorList>
            <person name="Cohen D.B."/>
            <person name="Kent A.D."/>
        </authorList>
    </citation>
    <scope>NUCLEOTIDE SEQUENCE</scope>
</reference>
<name>A0A2N9FKI5_FAGSY</name>
<feature type="region of interest" description="Disordered" evidence="1">
    <location>
        <begin position="81"/>
        <end position="117"/>
    </location>
</feature>
<dbReference type="EMBL" id="OIVN01000905">
    <property type="protein sequence ID" value="SPC87244.1"/>
    <property type="molecule type" value="Genomic_DNA"/>
</dbReference>
<feature type="compositionally biased region" description="Basic and acidic residues" evidence="1">
    <location>
        <begin position="83"/>
        <end position="105"/>
    </location>
</feature>